<protein>
    <submittedName>
        <fullName evidence="2">Uncharacterized protein</fullName>
    </submittedName>
</protein>
<keyword evidence="1" id="KW-0732">Signal</keyword>
<feature type="signal peptide" evidence="1">
    <location>
        <begin position="1"/>
        <end position="17"/>
    </location>
</feature>
<keyword evidence="3" id="KW-1185">Reference proteome</keyword>
<name>A0A137NWB5_CONC2</name>
<gene>
    <name evidence="2" type="ORF">CONCODRAFT_11111</name>
</gene>
<proteinExistence type="predicted"/>
<dbReference type="EMBL" id="KQ964675">
    <property type="protein sequence ID" value="KXN66941.1"/>
    <property type="molecule type" value="Genomic_DNA"/>
</dbReference>
<feature type="chain" id="PRO_5007294120" evidence="1">
    <location>
        <begin position="18"/>
        <end position="51"/>
    </location>
</feature>
<organism evidence="2 3">
    <name type="scientific">Conidiobolus coronatus (strain ATCC 28846 / CBS 209.66 / NRRL 28638)</name>
    <name type="common">Delacroixia coronata</name>
    <dbReference type="NCBI Taxonomy" id="796925"/>
    <lineage>
        <taxon>Eukaryota</taxon>
        <taxon>Fungi</taxon>
        <taxon>Fungi incertae sedis</taxon>
        <taxon>Zoopagomycota</taxon>
        <taxon>Entomophthoromycotina</taxon>
        <taxon>Entomophthoromycetes</taxon>
        <taxon>Entomophthorales</taxon>
        <taxon>Ancylistaceae</taxon>
        <taxon>Conidiobolus</taxon>
    </lineage>
</organism>
<accession>A0A137NWB5</accession>
<evidence type="ECO:0000256" key="1">
    <source>
        <dbReference type="SAM" id="SignalP"/>
    </source>
</evidence>
<dbReference type="Proteomes" id="UP000070444">
    <property type="component" value="Unassembled WGS sequence"/>
</dbReference>
<reference evidence="2 3" key="1">
    <citation type="journal article" date="2015" name="Genome Biol. Evol.">
        <title>Phylogenomic analyses indicate that early fungi evolved digesting cell walls of algal ancestors of land plants.</title>
        <authorList>
            <person name="Chang Y."/>
            <person name="Wang S."/>
            <person name="Sekimoto S."/>
            <person name="Aerts A.L."/>
            <person name="Choi C."/>
            <person name="Clum A."/>
            <person name="LaButti K.M."/>
            <person name="Lindquist E.A."/>
            <person name="Yee Ngan C."/>
            <person name="Ohm R.A."/>
            <person name="Salamov A.A."/>
            <person name="Grigoriev I.V."/>
            <person name="Spatafora J.W."/>
            <person name="Berbee M.L."/>
        </authorList>
    </citation>
    <scope>NUCLEOTIDE SEQUENCE [LARGE SCALE GENOMIC DNA]</scope>
    <source>
        <strain evidence="2 3">NRRL 28638</strain>
    </source>
</reference>
<evidence type="ECO:0000313" key="3">
    <source>
        <dbReference type="Proteomes" id="UP000070444"/>
    </source>
</evidence>
<sequence length="51" mass="5695">MQLITLVIALLAGVFEAGRSHRYRLMTSDSTSGATCYRNNQKHSSLLVQRV</sequence>
<evidence type="ECO:0000313" key="2">
    <source>
        <dbReference type="EMBL" id="KXN66941.1"/>
    </source>
</evidence>
<dbReference type="AlphaFoldDB" id="A0A137NWB5"/>